<dbReference type="InterPro" id="IPR025345">
    <property type="entry name" value="DUF4249"/>
</dbReference>
<organism evidence="1 2">
    <name type="scientific">Fibrivirga algicola</name>
    <dbReference type="NCBI Taxonomy" id="2950420"/>
    <lineage>
        <taxon>Bacteria</taxon>
        <taxon>Pseudomonadati</taxon>
        <taxon>Bacteroidota</taxon>
        <taxon>Cytophagia</taxon>
        <taxon>Cytophagales</taxon>
        <taxon>Spirosomataceae</taxon>
        <taxon>Fibrivirga</taxon>
    </lineage>
</organism>
<keyword evidence="2" id="KW-1185">Reference proteome</keyword>
<dbReference type="RefSeq" id="WP_085414055.1">
    <property type="nucleotide sequence ID" value="NZ_WAEL01000007.1"/>
</dbReference>
<protein>
    <submittedName>
        <fullName evidence="1">DUF4249 domain-containing protein</fullName>
    </submittedName>
</protein>
<dbReference type="Pfam" id="PF14054">
    <property type="entry name" value="DUF4249"/>
    <property type="match status" value="1"/>
</dbReference>
<dbReference type="EMBL" id="WAEL01000007">
    <property type="protein sequence ID" value="NID12268.1"/>
    <property type="molecule type" value="Genomic_DNA"/>
</dbReference>
<sequence length="385" mass="42253">MGTFTHKQRLFFGAMALLAGSCVDPYRPPEIEAPNRYLVVDGFLNGGAASSTIKLSRTQKLATTTAPLAETKATIRVEGSTGESYSFVESTAGTYTLSSATLPIGKVYRVRIKTAGGSEYLSDPITIKQTPRIDSISSAVKNDGLQVYVNTHDATNKTRYYRWEYEDTYEIRTPYSSPFDFVNGRVVNRTSPPVNNCWRTQQSTAILLGTSARLTQDVLRLAPLLFIPGSSPKLWIKYSLLVKQYAQSQEAYAYWENLQKITEQAGGLFDPLPSEVGGNIHSLTNPAEPVLGFVDGYTTEQVRVFIERPLQLSFSLLRTGYADCKLDTLPTPGAPPQPLSASLGPGGGYVAIEQIPQTSMYLATSTHCADCRDVGTTTRPSFWPR</sequence>
<gene>
    <name evidence="1" type="ORF">F7231_18995</name>
</gene>
<accession>A0ABX0QNA2</accession>
<evidence type="ECO:0000313" key="2">
    <source>
        <dbReference type="Proteomes" id="UP000606008"/>
    </source>
</evidence>
<dbReference type="Proteomes" id="UP000606008">
    <property type="component" value="Unassembled WGS sequence"/>
</dbReference>
<reference evidence="1" key="1">
    <citation type="submission" date="2024-05" db="EMBL/GenBank/DDBJ databases">
        <authorList>
            <person name="Jung D.-H."/>
        </authorList>
    </citation>
    <scope>NUCLEOTIDE SEQUENCE</scope>
    <source>
        <strain evidence="1">JA-25</strain>
    </source>
</reference>
<comment type="caution">
    <text evidence="1">The sequence shown here is derived from an EMBL/GenBank/DDBJ whole genome shotgun (WGS) entry which is preliminary data.</text>
</comment>
<proteinExistence type="predicted"/>
<evidence type="ECO:0000313" key="1">
    <source>
        <dbReference type="EMBL" id="NID12268.1"/>
    </source>
</evidence>
<dbReference type="PROSITE" id="PS51257">
    <property type="entry name" value="PROKAR_LIPOPROTEIN"/>
    <property type="match status" value="1"/>
</dbReference>
<name>A0ABX0QNA2_9BACT</name>